<comment type="caution">
    <text evidence="4">The sequence shown here is derived from an EMBL/GenBank/DDBJ whole genome shotgun (WGS) entry which is preliminary data.</text>
</comment>
<evidence type="ECO:0000256" key="3">
    <source>
        <dbReference type="SAM" id="MobiDB-lite"/>
    </source>
</evidence>
<organism evidence="4 5">
    <name type="scientific">Volvox africanus</name>
    <dbReference type="NCBI Taxonomy" id="51714"/>
    <lineage>
        <taxon>Eukaryota</taxon>
        <taxon>Viridiplantae</taxon>
        <taxon>Chlorophyta</taxon>
        <taxon>core chlorophytes</taxon>
        <taxon>Chlorophyceae</taxon>
        <taxon>CS clade</taxon>
        <taxon>Chlamydomonadales</taxon>
        <taxon>Volvocaceae</taxon>
        <taxon>Volvox</taxon>
    </lineage>
</organism>
<dbReference type="InterPro" id="IPR024185">
    <property type="entry name" value="FTHF_cligase-like_sf"/>
</dbReference>
<sequence>KNNCIITVEYILLDQLFTCPVSTLRHTSFLMHHRLAQAQALVPLDTSTAPSTSYRIACTFIRDNRLHVQRCNLLYRSKPEVRTMLQAAQQPFDVNSYNTERLRLDEQARDGMRAQLARDEVSERSLPGSVAGAWKWALRKQIWDFMEANDIARFPRPVHHRIPNFVNADIAAQRLADLPEFRSAQMVKVNPDTPQKMVRQLVLIRGKVLLTPQPRLRTGFFSRLSRSSFPPEDLNEACTSAGVAKYGEPLSLDTKIKVDLIVVGSSCVDPASGARLGKGEGFAELEYGILRWMGAIDENTLVVTTVHDCQVLEPGTIDVNKMLEHDVPVDVIVTPTQVIRTNTTLPKPSGILWHKLSPQKLGQIRVLQQLKERIEREMGSKLPTGPDETLPPLAARGKPPGGRGRGGGVGSGGGGSGSRRTGGGGGSGRAQRGIGGRSGPQ</sequence>
<feature type="compositionally biased region" description="Gly residues" evidence="3">
    <location>
        <begin position="399"/>
        <end position="441"/>
    </location>
</feature>
<gene>
    <name evidence="4" type="ORF">Vafri_15675</name>
</gene>
<dbReference type="Gene3D" id="3.40.50.10420">
    <property type="entry name" value="NagB/RpiA/CoA transferase-like"/>
    <property type="match status" value="1"/>
</dbReference>
<dbReference type="PANTHER" id="PTHR13017">
    <property type="entry name" value="5-FORMYLTETRAHYDROFOLATE CYCLO-LIGASE-RELATED"/>
    <property type="match status" value="1"/>
</dbReference>
<dbReference type="AlphaFoldDB" id="A0A8J4BGR6"/>
<reference evidence="4" key="1">
    <citation type="journal article" date="2021" name="Proc. Natl. Acad. Sci. U.S.A.">
        <title>Three genomes in the algal genus Volvox reveal the fate of a haploid sex-determining region after a transition to homothallism.</title>
        <authorList>
            <person name="Yamamoto K."/>
            <person name="Hamaji T."/>
            <person name="Kawai-Toyooka H."/>
            <person name="Matsuzaki R."/>
            <person name="Takahashi F."/>
            <person name="Nishimura Y."/>
            <person name="Kawachi M."/>
            <person name="Noguchi H."/>
            <person name="Minakuchi Y."/>
            <person name="Umen J.G."/>
            <person name="Toyoda A."/>
            <person name="Nozaki H."/>
        </authorList>
    </citation>
    <scope>NUCLEOTIDE SEQUENCE</scope>
    <source>
        <strain evidence="4">NIES-3780</strain>
    </source>
</reference>
<dbReference type="Proteomes" id="UP000747399">
    <property type="component" value="Unassembled WGS sequence"/>
</dbReference>
<evidence type="ECO:0000256" key="1">
    <source>
        <dbReference type="ARBA" id="ARBA00015518"/>
    </source>
</evidence>
<dbReference type="GO" id="GO:0003723">
    <property type="term" value="F:RNA binding"/>
    <property type="evidence" value="ECO:0007669"/>
    <property type="project" value="UniProtKB-KW"/>
</dbReference>
<dbReference type="InterPro" id="IPR037171">
    <property type="entry name" value="NagB/RpiA_transferase-like"/>
</dbReference>
<keyword evidence="5" id="KW-1185">Reference proteome</keyword>
<dbReference type="InterPro" id="IPR002698">
    <property type="entry name" value="FTHF_cligase"/>
</dbReference>
<dbReference type="Pfam" id="PF01812">
    <property type="entry name" value="5-FTHF_cyc-lig"/>
    <property type="match status" value="1"/>
</dbReference>
<evidence type="ECO:0000313" key="5">
    <source>
        <dbReference type="Proteomes" id="UP000747399"/>
    </source>
</evidence>
<accession>A0A8J4BGR6</accession>
<evidence type="ECO:0000313" key="4">
    <source>
        <dbReference type="EMBL" id="GIL61270.1"/>
    </source>
</evidence>
<dbReference type="GO" id="GO:0005737">
    <property type="term" value="C:cytoplasm"/>
    <property type="evidence" value="ECO:0007669"/>
    <property type="project" value="TreeGrafter"/>
</dbReference>
<dbReference type="EMBL" id="BNCO01000044">
    <property type="protein sequence ID" value="GIL61270.1"/>
    <property type="molecule type" value="Genomic_DNA"/>
</dbReference>
<feature type="region of interest" description="Disordered" evidence="3">
    <location>
        <begin position="376"/>
        <end position="441"/>
    </location>
</feature>
<keyword evidence="2" id="KW-0694">RNA-binding</keyword>
<protein>
    <recommendedName>
        <fullName evidence="1">Methenyltetrahydrofolate synthase domain-containing protein</fullName>
    </recommendedName>
</protein>
<dbReference type="PANTHER" id="PTHR13017:SF0">
    <property type="entry name" value="METHENYLTETRAHYDROFOLATE SYNTHASE DOMAIN-CONTAINING PROTEIN"/>
    <property type="match status" value="1"/>
</dbReference>
<evidence type="ECO:0000256" key="2">
    <source>
        <dbReference type="ARBA" id="ARBA00022884"/>
    </source>
</evidence>
<name>A0A8J4BGR6_9CHLO</name>
<feature type="non-terminal residue" evidence="4">
    <location>
        <position position="1"/>
    </location>
</feature>
<dbReference type="FunFam" id="3.40.50.10420:FF:000001">
    <property type="entry name" value="Methenyltetrahydrofolate synthase domain-containing protein"/>
    <property type="match status" value="1"/>
</dbReference>
<dbReference type="SUPFAM" id="SSF100950">
    <property type="entry name" value="NagB/RpiA/CoA transferase-like"/>
    <property type="match status" value="1"/>
</dbReference>
<proteinExistence type="predicted"/>